<evidence type="ECO:0000256" key="9">
    <source>
        <dbReference type="SAM" id="MobiDB-lite"/>
    </source>
</evidence>
<dbReference type="InterPro" id="IPR003439">
    <property type="entry name" value="ABC_transporter-like_ATP-bd"/>
</dbReference>
<dbReference type="GO" id="GO:0005886">
    <property type="term" value="C:plasma membrane"/>
    <property type="evidence" value="ECO:0007669"/>
    <property type="project" value="UniProtKB-SubCell"/>
</dbReference>
<dbReference type="PROSITE" id="PS50893">
    <property type="entry name" value="ABC_TRANSPORTER_2"/>
    <property type="match status" value="1"/>
</dbReference>
<feature type="compositionally biased region" description="Polar residues" evidence="9">
    <location>
        <begin position="23"/>
        <end position="35"/>
    </location>
</feature>
<dbReference type="Gene3D" id="3.40.50.300">
    <property type="entry name" value="P-loop containing nucleotide triphosphate hydrolases"/>
    <property type="match status" value="1"/>
</dbReference>
<dbReference type="GO" id="GO:0005524">
    <property type="term" value="F:ATP binding"/>
    <property type="evidence" value="ECO:0007669"/>
    <property type="project" value="UniProtKB-KW"/>
</dbReference>
<evidence type="ECO:0000256" key="3">
    <source>
        <dbReference type="ARBA" id="ARBA00022475"/>
    </source>
</evidence>
<dbReference type="SMART" id="SM00382">
    <property type="entry name" value="AAA"/>
    <property type="match status" value="1"/>
</dbReference>
<dbReference type="FunFam" id="3.40.50.300:FF:000854">
    <property type="entry name" value="Multidrug ABC transporter ATP-binding protein"/>
    <property type="match status" value="1"/>
</dbReference>
<keyword evidence="14" id="KW-1185">Reference proteome</keyword>
<evidence type="ECO:0000256" key="8">
    <source>
        <dbReference type="ARBA" id="ARBA00023136"/>
    </source>
</evidence>
<evidence type="ECO:0000256" key="7">
    <source>
        <dbReference type="ARBA" id="ARBA00022989"/>
    </source>
</evidence>
<protein>
    <submittedName>
        <fullName evidence="13">ABC-type multidrug transport system fused ATPase/permease subunit</fullName>
    </submittedName>
</protein>
<keyword evidence="6" id="KW-0067">ATP-binding</keyword>
<evidence type="ECO:0000256" key="4">
    <source>
        <dbReference type="ARBA" id="ARBA00022692"/>
    </source>
</evidence>
<keyword evidence="2" id="KW-0813">Transport</keyword>
<sequence length="690" mass="73820">MTCRPGHRHAAEGVRPWHEKVSGVTSASTPSPRASNRTLRRGLRVVGRGFRQQPKALFVAVVGSAIYGVMTVLTARVIGSLTGNVVEPAVRAGEISGAQIWTIVWQLGLVVLLTVVGVVLRRAGAGFAFFNLQAIYRRRVTGQYLRLPLSWHHRHPSGQLLSNANADVEATWNVFQPLPMAIGVLVMLVVAGAEMLRVDIPLALIGFLVFPALFVANLVFQSRMSPRVTRAQQLRAEVSEVAHESVEAGLLVKAMGREDQETQRFAERTDQLRDAAIRVGRTRGTFDPVIEAIPTLGTLAVLAVGTSRVGSGAIEAADVVQIAYLFSVLAFPVRAFGWVLSELPRTVVGWDRISSVLDEQGEMAYGDRDPATPARGAERVTGVSYAYEVGGRAVLGAHQPTGKGGHDQATGKGGRRDRRLTRTGASSDQAGPPPATTPPLERVVALREVDLALPAGATTAVAGPTGAGKSTLSGLVLRLMDPDTGEIVLDGVDLRQIRRGGIPEVATLVAQTPFLFDDTVEGNVTLGRDVTDEQVRRALDVAQASGFVDRLPDGAQTHVGERGASLSGGQRQRIALARAVVRDPALLVLDDATSAVDPAVETAILDGLRERSEGITVLVVAYRMSTIGMADHVIYLEHGRVLDRGTHEELMGRCAGYQRLVTAYAREAAERAAVAATEEPVAPDRQEVQR</sequence>
<feature type="transmembrane region" description="Helical" evidence="10">
    <location>
        <begin position="56"/>
        <end position="78"/>
    </location>
</feature>
<dbReference type="Proteomes" id="UP000318336">
    <property type="component" value="Unassembled WGS sequence"/>
</dbReference>
<keyword evidence="5" id="KW-0547">Nucleotide-binding</keyword>
<feature type="domain" description="ABC transmembrane type-1" evidence="12">
    <location>
        <begin position="58"/>
        <end position="345"/>
    </location>
</feature>
<evidence type="ECO:0000313" key="14">
    <source>
        <dbReference type="Proteomes" id="UP000318336"/>
    </source>
</evidence>
<feature type="domain" description="ABC transporter" evidence="11">
    <location>
        <begin position="415"/>
        <end position="663"/>
    </location>
</feature>
<evidence type="ECO:0000256" key="6">
    <source>
        <dbReference type="ARBA" id="ARBA00022840"/>
    </source>
</evidence>
<feature type="compositionally biased region" description="Basic and acidic residues" evidence="9">
    <location>
        <begin position="9"/>
        <end position="21"/>
    </location>
</feature>
<evidence type="ECO:0000259" key="11">
    <source>
        <dbReference type="PROSITE" id="PS50893"/>
    </source>
</evidence>
<dbReference type="EMBL" id="VFOK01000001">
    <property type="protein sequence ID" value="TQL33351.1"/>
    <property type="molecule type" value="Genomic_DNA"/>
</dbReference>
<proteinExistence type="predicted"/>
<dbReference type="InterPro" id="IPR011527">
    <property type="entry name" value="ABC1_TM_dom"/>
</dbReference>
<evidence type="ECO:0000259" key="12">
    <source>
        <dbReference type="PROSITE" id="PS50929"/>
    </source>
</evidence>
<evidence type="ECO:0000313" key="13">
    <source>
        <dbReference type="EMBL" id="TQL33351.1"/>
    </source>
</evidence>
<dbReference type="PANTHER" id="PTHR24221:SF654">
    <property type="entry name" value="ATP-BINDING CASSETTE SUB-FAMILY B MEMBER 6"/>
    <property type="match status" value="1"/>
</dbReference>
<dbReference type="PANTHER" id="PTHR24221">
    <property type="entry name" value="ATP-BINDING CASSETTE SUB-FAMILY B"/>
    <property type="match status" value="1"/>
</dbReference>
<dbReference type="OrthoDB" id="9806127at2"/>
<name>A0A542XBZ1_9MICO</name>
<dbReference type="PROSITE" id="PS50929">
    <property type="entry name" value="ABC_TM1F"/>
    <property type="match status" value="1"/>
</dbReference>
<dbReference type="GO" id="GO:0034040">
    <property type="term" value="F:ATPase-coupled lipid transmembrane transporter activity"/>
    <property type="evidence" value="ECO:0007669"/>
    <property type="project" value="TreeGrafter"/>
</dbReference>
<dbReference type="AlphaFoldDB" id="A0A542XBZ1"/>
<dbReference type="Gene3D" id="1.20.1560.10">
    <property type="entry name" value="ABC transporter type 1, transmembrane domain"/>
    <property type="match status" value="1"/>
</dbReference>
<evidence type="ECO:0000256" key="1">
    <source>
        <dbReference type="ARBA" id="ARBA00004651"/>
    </source>
</evidence>
<dbReference type="InterPro" id="IPR017871">
    <property type="entry name" value="ABC_transporter-like_CS"/>
</dbReference>
<keyword evidence="8 10" id="KW-0472">Membrane</keyword>
<feature type="transmembrane region" description="Helical" evidence="10">
    <location>
        <begin position="98"/>
        <end position="120"/>
    </location>
</feature>
<comment type="subcellular location">
    <subcellularLocation>
        <location evidence="1">Cell membrane</location>
        <topology evidence="1">Multi-pass membrane protein</topology>
    </subcellularLocation>
</comment>
<feature type="region of interest" description="Disordered" evidence="9">
    <location>
        <begin position="1"/>
        <end position="35"/>
    </location>
</feature>
<organism evidence="13 14">
    <name type="scientific">Barrientosiimonas humi</name>
    <dbReference type="NCBI Taxonomy" id="999931"/>
    <lineage>
        <taxon>Bacteria</taxon>
        <taxon>Bacillati</taxon>
        <taxon>Actinomycetota</taxon>
        <taxon>Actinomycetes</taxon>
        <taxon>Micrococcales</taxon>
        <taxon>Dermacoccaceae</taxon>
        <taxon>Barrientosiimonas</taxon>
    </lineage>
</organism>
<gene>
    <name evidence="13" type="ORF">FB554_1494</name>
</gene>
<dbReference type="GO" id="GO:0016887">
    <property type="term" value="F:ATP hydrolysis activity"/>
    <property type="evidence" value="ECO:0007669"/>
    <property type="project" value="InterPro"/>
</dbReference>
<dbReference type="InterPro" id="IPR036640">
    <property type="entry name" value="ABC1_TM_sf"/>
</dbReference>
<dbReference type="Pfam" id="PF00664">
    <property type="entry name" value="ABC_membrane"/>
    <property type="match status" value="1"/>
</dbReference>
<dbReference type="Pfam" id="PF00005">
    <property type="entry name" value="ABC_tran"/>
    <property type="match status" value="1"/>
</dbReference>
<dbReference type="GO" id="GO:0140359">
    <property type="term" value="F:ABC-type transporter activity"/>
    <property type="evidence" value="ECO:0007669"/>
    <property type="project" value="InterPro"/>
</dbReference>
<dbReference type="SUPFAM" id="SSF52540">
    <property type="entry name" value="P-loop containing nucleoside triphosphate hydrolases"/>
    <property type="match status" value="1"/>
</dbReference>
<comment type="caution">
    <text evidence="13">The sequence shown here is derived from an EMBL/GenBank/DDBJ whole genome shotgun (WGS) entry which is preliminary data.</text>
</comment>
<feature type="transmembrane region" description="Helical" evidence="10">
    <location>
        <begin position="202"/>
        <end position="220"/>
    </location>
</feature>
<feature type="region of interest" description="Disordered" evidence="9">
    <location>
        <begin position="396"/>
        <end position="439"/>
    </location>
</feature>
<dbReference type="SUPFAM" id="SSF90123">
    <property type="entry name" value="ABC transporter transmembrane region"/>
    <property type="match status" value="1"/>
</dbReference>
<feature type="transmembrane region" description="Helical" evidence="10">
    <location>
        <begin position="178"/>
        <end position="196"/>
    </location>
</feature>
<reference evidence="13 14" key="1">
    <citation type="submission" date="2019-06" db="EMBL/GenBank/DDBJ databases">
        <title>Sequencing the genomes of 1000 actinobacteria strains.</title>
        <authorList>
            <person name="Klenk H.-P."/>
        </authorList>
    </citation>
    <scope>NUCLEOTIDE SEQUENCE [LARGE SCALE GENOMIC DNA]</scope>
    <source>
        <strain evidence="13 14">DSM 24617</strain>
    </source>
</reference>
<dbReference type="InterPro" id="IPR027417">
    <property type="entry name" value="P-loop_NTPase"/>
</dbReference>
<keyword evidence="3" id="KW-1003">Cell membrane</keyword>
<dbReference type="InterPro" id="IPR039421">
    <property type="entry name" value="Type_1_exporter"/>
</dbReference>
<dbReference type="InterPro" id="IPR003593">
    <property type="entry name" value="AAA+_ATPase"/>
</dbReference>
<evidence type="ECO:0000256" key="2">
    <source>
        <dbReference type="ARBA" id="ARBA00022448"/>
    </source>
</evidence>
<evidence type="ECO:0000256" key="5">
    <source>
        <dbReference type="ARBA" id="ARBA00022741"/>
    </source>
</evidence>
<dbReference type="PROSITE" id="PS00211">
    <property type="entry name" value="ABC_TRANSPORTER_1"/>
    <property type="match status" value="1"/>
</dbReference>
<evidence type="ECO:0000256" key="10">
    <source>
        <dbReference type="SAM" id="Phobius"/>
    </source>
</evidence>
<keyword evidence="4 10" id="KW-0812">Transmembrane</keyword>
<keyword evidence="7 10" id="KW-1133">Transmembrane helix</keyword>
<accession>A0A542XBZ1</accession>